<proteinExistence type="inferred from homology"/>
<dbReference type="RefSeq" id="WP_098504709.1">
    <property type="nucleotide sequence ID" value="NZ_PDJQ01000001.1"/>
</dbReference>
<evidence type="ECO:0000256" key="2">
    <source>
        <dbReference type="ARBA" id="ARBA00022795"/>
    </source>
</evidence>
<keyword evidence="3" id="KW-0966">Cell projection</keyword>
<dbReference type="EMBL" id="PDJQ01000001">
    <property type="protein sequence ID" value="PFG75389.1"/>
    <property type="molecule type" value="Genomic_DNA"/>
</dbReference>
<dbReference type="AlphaFoldDB" id="A0A2A9HKI0"/>
<protein>
    <submittedName>
        <fullName evidence="3">Flagellar hook capping protein</fullName>
    </submittedName>
</protein>
<organism evidence="3 4">
    <name type="scientific">Tepidiforma thermophila (strain KCTC 52669 / CGMCC 1.13589 / G233)</name>
    <dbReference type="NCBI Taxonomy" id="2761530"/>
    <lineage>
        <taxon>Bacteria</taxon>
        <taxon>Bacillati</taxon>
        <taxon>Chloroflexota</taxon>
        <taxon>Tepidiformia</taxon>
        <taxon>Tepidiformales</taxon>
        <taxon>Tepidiformaceae</taxon>
        <taxon>Tepidiforma</taxon>
    </lineage>
</organism>
<keyword evidence="3" id="KW-0969">Cilium</keyword>
<dbReference type="Proteomes" id="UP000223071">
    <property type="component" value="Unassembled WGS sequence"/>
</dbReference>
<gene>
    <name evidence="3" type="ORF">A9A59_2658</name>
</gene>
<keyword evidence="4" id="KW-1185">Reference proteome</keyword>
<evidence type="ECO:0000313" key="4">
    <source>
        <dbReference type="Proteomes" id="UP000223071"/>
    </source>
</evidence>
<dbReference type="InterPro" id="IPR005648">
    <property type="entry name" value="FlgD"/>
</dbReference>
<name>A0A2A9HKI0_TEPT2</name>
<sequence length="185" mass="19757">MPGLQIDPVTGLKNATYTPSTGAPSNELGQVDFMKLIIAQMRNQNPLEPQKDSDWMAQMAQFEALNQMRAVASGMKALQGLAELTSAAGLIGKTVTGRQVDAIAITRDLVAREKFGRPFAKLTSPERVAVNEDERVVAAAADLPNAGNEVTGVVEKVVMDSSGIPFLYVGGKVLDLFTVSQVQQP</sequence>
<keyword evidence="2" id="KW-1005">Bacterial flagellum biogenesis</keyword>
<keyword evidence="3" id="KW-0282">Flagellum</keyword>
<dbReference type="GO" id="GO:0044781">
    <property type="term" value="P:bacterial-type flagellum organization"/>
    <property type="evidence" value="ECO:0007669"/>
    <property type="project" value="UniProtKB-KW"/>
</dbReference>
<comment type="caution">
    <text evidence="3">The sequence shown here is derived from an EMBL/GenBank/DDBJ whole genome shotgun (WGS) entry which is preliminary data.</text>
</comment>
<dbReference type="Pfam" id="PF03963">
    <property type="entry name" value="FlgD"/>
    <property type="match status" value="1"/>
</dbReference>
<evidence type="ECO:0000256" key="1">
    <source>
        <dbReference type="ARBA" id="ARBA00010577"/>
    </source>
</evidence>
<evidence type="ECO:0000313" key="3">
    <source>
        <dbReference type="EMBL" id="PFG75389.1"/>
    </source>
</evidence>
<accession>A0A2A9HKI0</accession>
<reference evidence="3 4" key="1">
    <citation type="submission" date="2017-09" db="EMBL/GenBank/DDBJ databases">
        <title>Sequencing the genomes of two abundant thermophiles in Great Basin hot springs: Thermocrinis jamiesonii and novel Chloroflexi Thermoflexus hugenholtzii.</title>
        <authorList>
            <person name="Hedlund B."/>
        </authorList>
    </citation>
    <scope>NUCLEOTIDE SEQUENCE [LARGE SCALE GENOMIC DNA]</scope>
    <source>
        <strain evidence="3 4">G233</strain>
    </source>
</reference>
<comment type="similarity">
    <text evidence="1">Belongs to the FlgD family.</text>
</comment>